<reference evidence="2" key="1">
    <citation type="journal article" date="2019" name="Int. J. Syst. Evol. Microbiol.">
        <title>The Global Catalogue of Microorganisms (GCM) 10K type strain sequencing project: providing services to taxonomists for standard genome sequencing and annotation.</title>
        <authorList>
            <consortium name="The Broad Institute Genomics Platform"/>
            <consortium name="The Broad Institute Genome Sequencing Center for Infectious Disease"/>
            <person name="Wu L."/>
            <person name="Ma J."/>
        </authorList>
    </citation>
    <scope>NUCLEOTIDE SEQUENCE [LARGE SCALE GENOMIC DNA]</scope>
    <source>
        <strain evidence="2">CECT 8064</strain>
    </source>
</reference>
<dbReference type="RefSeq" id="WP_411951751.1">
    <property type="nucleotide sequence ID" value="NZ_JBHSFS010000013.1"/>
</dbReference>
<sequence>MTVSRNSALHLHADLAWVRSMGGPLIVVPASAVDQWGGCTEGGIIVGGSDDPDDYDRACDVEGWAGVIDVGASASGLVLADEPAMTCYLSERNVFVRWLAAHSDAELLEASKVVLDDPATDWEDCGVWETDGSAVLLDSAVAGADLALEYPDQGGLPEQAQISVPAGRWRVRATHERGDSAWVGVVHLLPA</sequence>
<dbReference type="InterPro" id="IPR028961">
    <property type="entry name" value="Imm21"/>
</dbReference>
<proteinExistence type="predicted"/>
<evidence type="ECO:0000313" key="2">
    <source>
        <dbReference type="Proteomes" id="UP001595990"/>
    </source>
</evidence>
<protein>
    <submittedName>
        <fullName evidence="1">Imm21 family immunity protein</fullName>
    </submittedName>
</protein>
<dbReference type="Pfam" id="PF15589">
    <property type="entry name" value="Imm21"/>
    <property type="match status" value="1"/>
</dbReference>
<accession>A0ABV9BQL4</accession>
<comment type="caution">
    <text evidence="1">The sequence shown here is derived from an EMBL/GenBank/DDBJ whole genome shotgun (WGS) entry which is preliminary data.</text>
</comment>
<name>A0ABV9BQL4_9ACTN</name>
<organism evidence="1 2">
    <name type="scientific">Streptomyces ehimensis</name>
    <dbReference type="NCBI Taxonomy" id="68195"/>
    <lineage>
        <taxon>Bacteria</taxon>
        <taxon>Bacillati</taxon>
        <taxon>Actinomycetota</taxon>
        <taxon>Actinomycetes</taxon>
        <taxon>Kitasatosporales</taxon>
        <taxon>Streptomycetaceae</taxon>
        <taxon>Streptomyces</taxon>
    </lineage>
</organism>
<evidence type="ECO:0000313" key="1">
    <source>
        <dbReference type="EMBL" id="MFC4516339.1"/>
    </source>
</evidence>
<dbReference type="Proteomes" id="UP001595990">
    <property type="component" value="Unassembled WGS sequence"/>
</dbReference>
<keyword evidence="2" id="KW-1185">Reference proteome</keyword>
<dbReference type="EMBL" id="JBHSFS010000013">
    <property type="protein sequence ID" value="MFC4516339.1"/>
    <property type="molecule type" value="Genomic_DNA"/>
</dbReference>
<gene>
    <name evidence="1" type="ORF">ACFPEN_25785</name>
</gene>